<keyword evidence="1 5" id="KW-0489">Methyltransferase</keyword>
<dbReference type="AlphaFoldDB" id="A0A518ERW2"/>
<dbReference type="OrthoDB" id="9814755at2"/>
<feature type="binding site" evidence="5">
    <location>
        <position position="130"/>
    </location>
    <ligand>
        <name>S-adenosyl-L-methionine</name>
        <dbReference type="ChEBI" id="CHEBI:59789"/>
    </ligand>
</feature>
<proteinExistence type="inferred from homology"/>
<dbReference type="PROSITE" id="PS01131">
    <property type="entry name" value="RRNA_A_DIMETH"/>
    <property type="match status" value="1"/>
</dbReference>
<dbReference type="EC" id="2.1.1.182" evidence="8"/>
<keyword evidence="3 5" id="KW-0949">S-adenosyl-L-methionine</keyword>
<dbReference type="InterPro" id="IPR029063">
    <property type="entry name" value="SAM-dependent_MTases_sf"/>
</dbReference>
<evidence type="ECO:0000256" key="1">
    <source>
        <dbReference type="ARBA" id="ARBA00022603"/>
    </source>
</evidence>
<dbReference type="SMART" id="SM00650">
    <property type="entry name" value="rADc"/>
    <property type="match status" value="1"/>
</dbReference>
<dbReference type="Gene3D" id="3.40.50.150">
    <property type="entry name" value="Vaccinia Virus protein VP39"/>
    <property type="match status" value="1"/>
</dbReference>
<dbReference type="Gene3D" id="1.10.8.100">
    <property type="entry name" value="Ribosomal RNA adenine dimethylase-like, domain 2"/>
    <property type="match status" value="1"/>
</dbReference>
<dbReference type="InterPro" id="IPR001737">
    <property type="entry name" value="KsgA/Erm"/>
</dbReference>
<accession>A0A518ERW2</accession>
<gene>
    <name evidence="8" type="primary">rsmA</name>
    <name evidence="8" type="ORF">Poly30_23560</name>
</gene>
<feature type="binding site" evidence="5">
    <location>
        <position position="105"/>
    </location>
    <ligand>
        <name>S-adenosyl-L-methionine</name>
        <dbReference type="ChEBI" id="CHEBI:59789"/>
    </ligand>
</feature>
<dbReference type="GO" id="GO:0052908">
    <property type="term" value="F:16S rRNA (adenine(1518)-N(6)/adenine(1519)-N(6))-dimethyltransferase activity"/>
    <property type="evidence" value="ECO:0007669"/>
    <property type="project" value="UniProtKB-EC"/>
</dbReference>
<dbReference type="RefSeq" id="WP_145197360.1">
    <property type="nucleotide sequence ID" value="NZ_CP036434.1"/>
</dbReference>
<dbReference type="InterPro" id="IPR020598">
    <property type="entry name" value="rRNA_Ade_methylase_Trfase_N"/>
</dbReference>
<feature type="region of interest" description="Disordered" evidence="6">
    <location>
        <begin position="1"/>
        <end position="25"/>
    </location>
</feature>
<evidence type="ECO:0000256" key="6">
    <source>
        <dbReference type="SAM" id="MobiDB-lite"/>
    </source>
</evidence>
<dbReference type="PANTHER" id="PTHR11727">
    <property type="entry name" value="DIMETHYLADENOSINE TRANSFERASE"/>
    <property type="match status" value="1"/>
</dbReference>
<keyword evidence="2 5" id="KW-0808">Transferase</keyword>
<evidence type="ECO:0000313" key="8">
    <source>
        <dbReference type="EMBL" id="QDV06840.1"/>
    </source>
</evidence>
<name>A0A518ERW2_9BACT</name>
<dbReference type="CDD" id="cd02440">
    <property type="entry name" value="AdoMet_MTases"/>
    <property type="match status" value="1"/>
</dbReference>
<dbReference type="Pfam" id="PF00398">
    <property type="entry name" value="RrnaAD"/>
    <property type="match status" value="1"/>
</dbReference>
<feature type="binding site" evidence="5">
    <location>
        <position position="158"/>
    </location>
    <ligand>
        <name>S-adenosyl-L-methionine</name>
        <dbReference type="ChEBI" id="CHEBI:59789"/>
    </ligand>
</feature>
<protein>
    <submittedName>
        <fullName evidence="8">Ribosomal RNA adenine dimethylase</fullName>
        <ecNumber evidence="8">2.1.1.182</ecNumber>
    </submittedName>
</protein>
<feature type="domain" description="Ribosomal RNA adenine methylase transferase N-terminal" evidence="7">
    <location>
        <begin position="50"/>
        <end position="243"/>
    </location>
</feature>
<evidence type="ECO:0000313" key="9">
    <source>
        <dbReference type="Proteomes" id="UP000320390"/>
    </source>
</evidence>
<evidence type="ECO:0000259" key="7">
    <source>
        <dbReference type="SMART" id="SM00650"/>
    </source>
</evidence>
<dbReference type="GO" id="GO:0003723">
    <property type="term" value="F:RNA binding"/>
    <property type="evidence" value="ECO:0007669"/>
    <property type="project" value="UniProtKB-UniRule"/>
</dbReference>
<dbReference type="EMBL" id="CP036434">
    <property type="protein sequence ID" value="QDV06840.1"/>
    <property type="molecule type" value="Genomic_DNA"/>
</dbReference>
<dbReference type="SUPFAM" id="SSF53335">
    <property type="entry name" value="S-adenosyl-L-methionine-dependent methyltransferases"/>
    <property type="match status" value="1"/>
</dbReference>
<dbReference type="PANTHER" id="PTHR11727:SF7">
    <property type="entry name" value="DIMETHYLADENOSINE TRANSFERASE-RELATED"/>
    <property type="match status" value="1"/>
</dbReference>
<dbReference type="Proteomes" id="UP000320390">
    <property type="component" value="Chromosome"/>
</dbReference>
<evidence type="ECO:0000256" key="3">
    <source>
        <dbReference type="ARBA" id="ARBA00022691"/>
    </source>
</evidence>
<reference evidence="8 9" key="1">
    <citation type="submission" date="2019-02" db="EMBL/GenBank/DDBJ databases">
        <title>Deep-cultivation of Planctomycetes and their phenomic and genomic characterization uncovers novel biology.</title>
        <authorList>
            <person name="Wiegand S."/>
            <person name="Jogler M."/>
            <person name="Boedeker C."/>
            <person name="Pinto D."/>
            <person name="Vollmers J."/>
            <person name="Rivas-Marin E."/>
            <person name="Kohn T."/>
            <person name="Peeters S.H."/>
            <person name="Heuer A."/>
            <person name="Rast P."/>
            <person name="Oberbeckmann S."/>
            <person name="Bunk B."/>
            <person name="Jeske O."/>
            <person name="Meyerdierks A."/>
            <person name="Storesund J.E."/>
            <person name="Kallscheuer N."/>
            <person name="Luecker S."/>
            <person name="Lage O.M."/>
            <person name="Pohl T."/>
            <person name="Merkel B.J."/>
            <person name="Hornburger P."/>
            <person name="Mueller R.-W."/>
            <person name="Bruemmer F."/>
            <person name="Labrenz M."/>
            <person name="Spormann A.M."/>
            <person name="Op den Camp H."/>
            <person name="Overmann J."/>
            <person name="Amann R."/>
            <person name="Jetten M.S.M."/>
            <person name="Mascher T."/>
            <person name="Medema M.H."/>
            <person name="Devos D.P."/>
            <person name="Kaster A.-K."/>
            <person name="Ovreas L."/>
            <person name="Rohde M."/>
            <person name="Galperin M.Y."/>
            <person name="Jogler C."/>
        </authorList>
    </citation>
    <scope>NUCLEOTIDE SEQUENCE [LARGE SCALE GENOMIC DNA]</scope>
    <source>
        <strain evidence="8 9">Poly30</strain>
    </source>
</reference>
<feature type="binding site" evidence="5">
    <location>
        <position position="47"/>
    </location>
    <ligand>
        <name>S-adenosyl-L-methionine</name>
        <dbReference type="ChEBI" id="CHEBI:59789"/>
    </ligand>
</feature>
<sequence>MSVPTSSEADPRGDHGAGPRPERPPWAEFKRALDAQGFHPSRRFGQNFLLDDNMARAIASDATARGPNDVGERSLEDRFVLEIGPGCGFLSVHLAHAGARLLAVEIDPKLAPIARRFLAPYPRAEVIEHDILASKSALNDVVLERLPGEGEDWTLCANLPYSISGPLLAICSLLPNPPERVSCLVQKEVAERLAAVPGTGDWGPLTAAFQETYHVSMGRSVPPQLFWPRPKVDSAVFIATRHPVLPPLELRKRRVLFARKLLERRRQSLRRVLGDLRGAEVADAALGALGIDPKRRAETLGLPELRALEAYPGDAADPPGEHHGQ</sequence>
<evidence type="ECO:0000256" key="2">
    <source>
        <dbReference type="ARBA" id="ARBA00022679"/>
    </source>
</evidence>
<organism evidence="8 9">
    <name type="scientific">Saltatorellus ferox</name>
    <dbReference type="NCBI Taxonomy" id="2528018"/>
    <lineage>
        <taxon>Bacteria</taxon>
        <taxon>Pseudomonadati</taxon>
        <taxon>Planctomycetota</taxon>
        <taxon>Planctomycetia</taxon>
        <taxon>Planctomycetia incertae sedis</taxon>
        <taxon>Saltatorellus</taxon>
    </lineage>
</organism>
<evidence type="ECO:0000256" key="4">
    <source>
        <dbReference type="ARBA" id="ARBA00022884"/>
    </source>
</evidence>
<feature type="binding site" evidence="5">
    <location>
        <position position="49"/>
    </location>
    <ligand>
        <name>S-adenosyl-L-methionine</name>
        <dbReference type="ChEBI" id="CHEBI:59789"/>
    </ligand>
</feature>
<comment type="similarity">
    <text evidence="5">Belongs to the class I-like SAM-binding methyltransferase superfamily. rRNA adenine N(6)-methyltransferase family.</text>
</comment>
<dbReference type="InterPro" id="IPR020596">
    <property type="entry name" value="rRNA_Ade_Mease_Trfase_CS"/>
</dbReference>
<feature type="compositionally biased region" description="Basic and acidic residues" evidence="6">
    <location>
        <begin position="9"/>
        <end position="25"/>
    </location>
</feature>
<keyword evidence="4 5" id="KW-0694">RNA-binding</keyword>
<evidence type="ECO:0000256" key="5">
    <source>
        <dbReference type="PROSITE-ProRule" id="PRU01026"/>
    </source>
</evidence>
<dbReference type="PROSITE" id="PS51689">
    <property type="entry name" value="SAM_RNA_A_N6_MT"/>
    <property type="match status" value="1"/>
</dbReference>
<keyword evidence="9" id="KW-1185">Reference proteome</keyword>
<dbReference type="InterPro" id="IPR023165">
    <property type="entry name" value="rRNA_Ade_diMease-like_C"/>
</dbReference>
<feature type="binding site" evidence="5">
    <location>
        <position position="84"/>
    </location>
    <ligand>
        <name>S-adenosyl-L-methionine</name>
        <dbReference type="ChEBI" id="CHEBI:59789"/>
    </ligand>
</feature>
<dbReference type="GO" id="GO:0005829">
    <property type="term" value="C:cytosol"/>
    <property type="evidence" value="ECO:0007669"/>
    <property type="project" value="TreeGrafter"/>
</dbReference>